<dbReference type="Proteomes" id="UP000231493">
    <property type="component" value="Unassembled WGS sequence"/>
</dbReference>
<dbReference type="Pfam" id="PF10531">
    <property type="entry name" value="SLBB"/>
    <property type="match status" value="1"/>
</dbReference>
<dbReference type="SUPFAM" id="SSF140490">
    <property type="entry name" value="Nqo1C-terminal domain-like"/>
    <property type="match status" value="1"/>
</dbReference>
<evidence type="ECO:0000259" key="6">
    <source>
        <dbReference type="SMART" id="SM00928"/>
    </source>
</evidence>
<dbReference type="PROSITE" id="PS00644">
    <property type="entry name" value="COMPLEX1_51K_1"/>
    <property type="match status" value="1"/>
</dbReference>
<dbReference type="Pfam" id="PF10589">
    <property type="entry name" value="NADH_4Fe-4S"/>
    <property type="match status" value="1"/>
</dbReference>
<dbReference type="Gene3D" id="3.40.50.11540">
    <property type="entry name" value="NADH-ubiquinone oxidoreductase 51kDa subunit"/>
    <property type="match status" value="1"/>
</dbReference>
<dbReference type="InterPro" id="IPR001949">
    <property type="entry name" value="NADH-UbQ_OxRdtase_51kDa_CS"/>
</dbReference>
<dbReference type="InterPro" id="IPR011538">
    <property type="entry name" value="Nuo51_FMN-bd"/>
</dbReference>
<comment type="similarity">
    <text evidence="1">Belongs to the complex I 51 kDa subunit family.</text>
</comment>
<dbReference type="PANTHER" id="PTHR43578:SF3">
    <property type="entry name" value="NADH-QUINONE OXIDOREDUCTASE SUBUNIT F"/>
    <property type="match status" value="1"/>
</dbReference>
<dbReference type="Gene3D" id="3.10.20.600">
    <property type="match status" value="1"/>
</dbReference>
<dbReference type="EMBL" id="PFIP01000058">
    <property type="protein sequence ID" value="PIX34622.1"/>
    <property type="molecule type" value="Genomic_DNA"/>
</dbReference>
<feature type="domain" description="NADH-ubiquinone oxidoreductase 51kDa subunit iron-sulphur binding" evidence="6">
    <location>
        <begin position="369"/>
        <end position="414"/>
    </location>
</feature>
<evidence type="ECO:0000256" key="1">
    <source>
        <dbReference type="ARBA" id="ARBA00007523"/>
    </source>
</evidence>
<keyword evidence="2" id="KW-0004">4Fe-4S</keyword>
<dbReference type="GO" id="GO:0046872">
    <property type="term" value="F:metal ion binding"/>
    <property type="evidence" value="ECO:0007669"/>
    <property type="project" value="UniProtKB-KW"/>
</dbReference>
<evidence type="ECO:0000256" key="5">
    <source>
        <dbReference type="ARBA" id="ARBA00023014"/>
    </source>
</evidence>
<organism evidence="7 8">
    <name type="scientific">Candidatus Infernicultor aquiphilus</name>
    <dbReference type="NCBI Taxonomy" id="1805029"/>
    <lineage>
        <taxon>Bacteria</taxon>
        <taxon>Pseudomonadati</taxon>
        <taxon>Atribacterota</taxon>
        <taxon>Candidatus Phoenicimicrobiia</taxon>
        <taxon>Candidatus Pheonicimicrobiales</taxon>
        <taxon>Candidatus Phoenicimicrobiaceae</taxon>
        <taxon>Candidatus Infernicultor</taxon>
    </lineage>
</organism>
<accession>A0A2M7K8Y7</accession>
<dbReference type="PROSITE" id="PS00645">
    <property type="entry name" value="COMPLEX1_51K_2"/>
    <property type="match status" value="1"/>
</dbReference>
<dbReference type="GO" id="GO:0010181">
    <property type="term" value="F:FMN binding"/>
    <property type="evidence" value="ECO:0007669"/>
    <property type="project" value="InterPro"/>
</dbReference>
<dbReference type="InterPro" id="IPR019554">
    <property type="entry name" value="Soluble_ligand-bd"/>
</dbReference>
<dbReference type="SUPFAM" id="SSF142984">
    <property type="entry name" value="Nqo1 middle domain-like"/>
    <property type="match status" value="1"/>
</dbReference>
<dbReference type="NCBIfam" id="NF010120">
    <property type="entry name" value="PRK13596.1"/>
    <property type="match status" value="1"/>
</dbReference>
<gene>
    <name evidence="7" type="ORF">COZ58_03255</name>
</gene>
<evidence type="ECO:0000313" key="8">
    <source>
        <dbReference type="Proteomes" id="UP000231493"/>
    </source>
</evidence>
<evidence type="ECO:0000256" key="2">
    <source>
        <dbReference type="ARBA" id="ARBA00022485"/>
    </source>
</evidence>
<dbReference type="Gene3D" id="1.20.1440.230">
    <property type="entry name" value="NADH-ubiquinone oxidoreductase 51kDa subunit, iron-sulphur binding domain"/>
    <property type="match status" value="1"/>
</dbReference>
<keyword evidence="3" id="KW-0479">Metal-binding</keyword>
<dbReference type="SMART" id="SM00928">
    <property type="entry name" value="NADH_4Fe-4S"/>
    <property type="match status" value="1"/>
</dbReference>
<dbReference type="FunFam" id="1.20.1440.230:FF:000001">
    <property type="entry name" value="Mitochondrial NADH dehydrogenase flavoprotein 1"/>
    <property type="match status" value="1"/>
</dbReference>
<sequence>MVNDRVYGDLNIQKLDQIIERRKRGKIEKEKFVSLRANILSNKEGRIVLQNCGIINPESIEEYKMRNGYAALSKAIIKMTPQEVIKEVKDSKLVGRGGAAFPTGLKWEFTFRAADKPKYIVCNADEGEPGTFKDRLILENDPHKIVEAMVIAGYAVGAEYGYIYIRGEYNLSIKRIKQAIEMAKEQNYLGKNILGTKFSFNLVIREGAGAYICGDETALMESIEGKRGEPRLKPPYPPTSGLWNKPTVINNVETLANIPSIILKGADWYNKIGLAESTGTKVLTLLGDIKNQGAVEVPLGTNLKDILYDIGGGIKEGKKLKMVQLGGPSGSYLSPDMIDISLDYKILSQTGLTLGSGVVLVLCEDRCVVDIVRNIARFFQHESCGKCTPCREGTAIIYQILTKIALGKGENNDLETLKLLGEIMKDASFCGLGQTAPNSLLNTLQLFPEEYREHIQKKGCPLNVCRE</sequence>
<dbReference type="Pfam" id="PF01512">
    <property type="entry name" value="Complex1_51K"/>
    <property type="match status" value="1"/>
</dbReference>
<dbReference type="InterPro" id="IPR037225">
    <property type="entry name" value="Nuo51_FMN-bd_sf"/>
</dbReference>
<dbReference type="GO" id="GO:0008137">
    <property type="term" value="F:NADH dehydrogenase (ubiquinone) activity"/>
    <property type="evidence" value="ECO:0007669"/>
    <property type="project" value="InterPro"/>
</dbReference>
<dbReference type="AlphaFoldDB" id="A0A2M7K8Y7"/>
<reference evidence="8" key="1">
    <citation type="submission" date="2017-09" db="EMBL/GenBank/DDBJ databases">
        <title>Depth-based differentiation of microbial function through sediment-hosted aquifers and enrichment of novel symbionts in the deep terrestrial subsurface.</title>
        <authorList>
            <person name="Probst A.J."/>
            <person name="Ladd B."/>
            <person name="Jarett J.K."/>
            <person name="Geller-Mcgrath D.E."/>
            <person name="Sieber C.M."/>
            <person name="Emerson J.B."/>
            <person name="Anantharaman K."/>
            <person name="Thomas B.C."/>
            <person name="Malmstrom R."/>
            <person name="Stieglmeier M."/>
            <person name="Klingl A."/>
            <person name="Woyke T."/>
            <person name="Ryan C.M."/>
            <person name="Banfield J.F."/>
        </authorList>
    </citation>
    <scope>NUCLEOTIDE SEQUENCE [LARGE SCALE GENOMIC DNA]</scope>
</reference>
<dbReference type="Gene3D" id="6.10.250.1450">
    <property type="match status" value="1"/>
</dbReference>
<proteinExistence type="inferred from homology"/>
<keyword evidence="5" id="KW-0411">Iron-sulfur</keyword>
<evidence type="ECO:0000256" key="3">
    <source>
        <dbReference type="ARBA" id="ARBA00022723"/>
    </source>
</evidence>
<dbReference type="GO" id="GO:0051539">
    <property type="term" value="F:4 iron, 4 sulfur cluster binding"/>
    <property type="evidence" value="ECO:0007669"/>
    <property type="project" value="UniProtKB-KW"/>
</dbReference>
<name>A0A2M7K8Y7_9BACT</name>
<dbReference type="InterPro" id="IPR019575">
    <property type="entry name" value="Nuop51_4Fe4S-bd"/>
</dbReference>
<protein>
    <submittedName>
        <fullName evidence="7">NADH-quinone oxidoreductase subunit NuoF</fullName>
    </submittedName>
</protein>
<dbReference type="InterPro" id="IPR037207">
    <property type="entry name" value="Nuop51_4Fe4S-bd_sf"/>
</dbReference>
<keyword evidence="4" id="KW-0408">Iron</keyword>
<dbReference type="PANTHER" id="PTHR43578">
    <property type="entry name" value="NADH-QUINONE OXIDOREDUCTASE SUBUNIT F"/>
    <property type="match status" value="1"/>
</dbReference>
<dbReference type="SUPFAM" id="SSF142019">
    <property type="entry name" value="Nqo1 FMN-binding domain-like"/>
    <property type="match status" value="1"/>
</dbReference>
<comment type="caution">
    <text evidence="7">The sequence shown here is derived from an EMBL/GenBank/DDBJ whole genome shotgun (WGS) entry which is preliminary data.</text>
</comment>
<evidence type="ECO:0000313" key="7">
    <source>
        <dbReference type="EMBL" id="PIX34622.1"/>
    </source>
</evidence>
<evidence type="ECO:0000256" key="4">
    <source>
        <dbReference type="ARBA" id="ARBA00023004"/>
    </source>
</evidence>
<dbReference type="FunFam" id="3.40.50.11540:FF:000001">
    <property type="entry name" value="NADH dehydrogenase [ubiquinone] flavoprotein 1, mitochondrial"/>
    <property type="match status" value="1"/>
</dbReference>